<feature type="signal peptide" evidence="1">
    <location>
        <begin position="1"/>
        <end position="29"/>
    </location>
</feature>
<keyword evidence="3" id="KW-1185">Reference proteome</keyword>
<evidence type="ECO:0000256" key="1">
    <source>
        <dbReference type="SAM" id="SignalP"/>
    </source>
</evidence>
<feature type="chain" id="PRO_5004885199" evidence="1">
    <location>
        <begin position="30"/>
        <end position="151"/>
    </location>
</feature>
<dbReference type="GeneID" id="19146367"/>
<sequence length="151" mass="16570">MHASFCPCPASPPLQSLSSLCYFITVVTALSPITAIAPSTSSSSWPNVCFWVAAAPLQRHAPRACHNPFVSTVTHDTSHTPFLSYQTPVYIAPSSRHALSRATSPPVRQMDQGHIKQSNGTIKALPRQPLAQQLDLLSDSLSQSRRRHWRT</sequence>
<keyword evidence="1" id="KW-0732">Signal</keyword>
<dbReference type="RefSeq" id="XP_007714762.1">
    <property type="nucleotide sequence ID" value="XM_007716572.1"/>
</dbReference>
<evidence type="ECO:0000313" key="2">
    <source>
        <dbReference type="EMBL" id="EUC30927.1"/>
    </source>
</evidence>
<dbReference type="HOGENOM" id="CLU_1731131_0_0_1"/>
<evidence type="ECO:0000313" key="3">
    <source>
        <dbReference type="Proteomes" id="UP000053841"/>
    </source>
</evidence>
<gene>
    <name evidence="2" type="ORF">COCCADRAFT_28261</name>
</gene>
<proteinExistence type="predicted"/>
<dbReference type="KEGG" id="bze:COCCADRAFT_28261"/>
<accession>W6XTJ6</accession>
<organism evidence="2 3">
    <name type="scientific">Cochliobolus carbonum (strain 26-R-13)</name>
    <name type="common">Maize leaf spot fungus</name>
    <name type="synonym">Bipolaris zeicola</name>
    <dbReference type="NCBI Taxonomy" id="930089"/>
    <lineage>
        <taxon>Eukaryota</taxon>
        <taxon>Fungi</taxon>
        <taxon>Dikarya</taxon>
        <taxon>Ascomycota</taxon>
        <taxon>Pezizomycotina</taxon>
        <taxon>Dothideomycetes</taxon>
        <taxon>Pleosporomycetidae</taxon>
        <taxon>Pleosporales</taxon>
        <taxon>Pleosporineae</taxon>
        <taxon>Pleosporaceae</taxon>
        <taxon>Bipolaris</taxon>
    </lineage>
</organism>
<dbReference type="AlphaFoldDB" id="W6XTJ6"/>
<protein>
    <submittedName>
        <fullName evidence="2">Uncharacterized protein</fullName>
    </submittedName>
</protein>
<name>W6XTJ6_COCC2</name>
<dbReference type="EMBL" id="KI964682">
    <property type="protein sequence ID" value="EUC30927.1"/>
    <property type="molecule type" value="Genomic_DNA"/>
</dbReference>
<dbReference type="Proteomes" id="UP000053841">
    <property type="component" value="Unassembled WGS sequence"/>
</dbReference>
<reference evidence="2 3" key="1">
    <citation type="journal article" date="2013" name="PLoS Genet.">
        <title>Comparative genome structure, secondary metabolite, and effector coding capacity across Cochliobolus pathogens.</title>
        <authorList>
            <person name="Condon B.J."/>
            <person name="Leng Y."/>
            <person name="Wu D."/>
            <person name="Bushley K.E."/>
            <person name="Ohm R.A."/>
            <person name="Otillar R."/>
            <person name="Martin J."/>
            <person name="Schackwitz W."/>
            <person name="Grimwood J."/>
            <person name="MohdZainudin N."/>
            <person name="Xue C."/>
            <person name="Wang R."/>
            <person name="Manning V.A."/>
            <person name="Dhillon B."/>
            <person name="Tu Z.J."/>
            <person name="Steffenson B.J."/>
            <person name="Salamov A."/>
            <person name="Sun H."/>
            <person name="Lowry S."/>
            <person name="LaButti K."/>
            <person name="Han J."/>
            <person name="Copeland A."/>
            <person name="Lindquist E."/>
            <person name="Barry K."/>
            <person name="Schmutz J."/>
            <person name="Baker S.E."/>
            <person name="Ciuffetti L.M."/>
            <person name="Grigoriev I.V."/>
            <person name="Zhong S."/>
            <person name="Turgeon B.G."/>
        </authorList>
    </citation>
    <scope>NUCLEOTIDE SEQUENCE [LARGE SCALE GENOMIC DNA]</scope>
    <source>
        <strain evidence="2 3">26-R-13</strain>
    </source>
</reference>